<dbReference type="EMBL" id="CP063065">
    <property type="protein sequence ID" value="QOQ78840.1"/>
    <property type="molecule type" value="Genomic_DNA"/>
</dbReference>
<proteinExistence type="predicted"/>
<reference evidence="1" key="1">
    <citation type="submission" date="2020-10" db="EMBL/GenBank/DDBJ databases">
        <title>Plasmid carrying two tetracycline resistance determinant.</title>
        <authorList>
            <person name="Yang Q."/>
        </authorList>
    </citation>
    <scope>NUCLEOTIDE SEQUENCE [LARGE SCALE GENOMIC DNA]</scope>
    <source>
        <strain evidence="1">T43</strain>
    </source>
</reference>
<organism evidence="1">
    <name type="scientific">Aerococcus urinaeequi</name>
    <dbReference type="NCBI Taxonomy" id="51665"/>
    <lineage>
        <taxon>Bacteria</taxon>
        <taxon>Bacillati</taxon>
        <taxon>Bacillota</taxon>
        <taxon>Bacilli</taxon>
        <taxon>Lactobacillales</taxon>
        <taxon>Aerococcaceae</taxon>
        <taxon>Aerococcus</taxon>
    </lineage>
</organism>
<sequence length="153" mass="17821">MKVLRDFGQHFSLPITNFSKEIDIVSGEITCELIIEKNHLEKNKGKNDKNDRYISSIELEEINVLNYLPEWEKNILDLFSIVTKEFCLSIDKNTTKILREYFQPHKDGDYFFSPDSISLGEDVGGSFYSKETFYFDENAMLIMVSIINTIDNQ</sequence>
<dbReference type="AlphaFoldDB" id="A0A7M1KUG9"/>
<evidence type="ECO:0000313" key="1">
    <source>
        <dbReference type="EMBL" id="QOQ78840.1"/>
    </source>
</evidence>
<gene>
    <name evidence="1" type="ORF">IMX20_07580</name>
</gene>
<name>A0A7M1KUG9_9LACT</name>
<accession>A0A7M1KUG9</accession>
<protein>
    <submittedName>
        <fullName evidence="1">Uncharacterized protein</fullName>
    </submittedName>
</protein>
<dbReference type="RefSeq" id="WP_197558265.1">
    <property type="nucleotide sequence ID" value="NZ_CP063065.1"/>
</dbReference>
<dbReference type="Proteomes" id="UP000595091">
    <property type="component" value="Chromosome"/>
</dbReference>